<name>A0AAV2E2P1_9ROSI</name>
<dbReference type="EMBL" id="OZ034817">
    <property type="protein sequence ID" value="CAL1380054.1"/>
    <property type="molecule type" value="Genomic_DNA"/>
</dbReference>
<protein>
    <submittedName>
        <fullName evidence="2">Uncharacterized protein</fullName>
    </submittedName>
</protein>
<dbReference type="AlphaFoldDB" id="A0AAV2E2P1"/>
<evidence type="ECO:0000313" key="3">
    <source>
        <dbReference type="Proteomes" id="UP001497516"/>
    </source>
</evidence>
<accession>A0AAV2E2P1</accession>
<keyword evidence="3" id="KW-1185">Reference proteome</keyword>
<reference evidence="2 3" key="1">
    <citation type="submission" date="2024-04" db="EMBL/GenBank/DDBJ databases">
        <authorList>
            <person name="Fracassetti M."/>
        </authorList>
    </citation>
    <scope>NUCLEOTIDE SEQUENCE [LARGE SCALE GENOMIC DNA]</scope>
</reference>
<feature type="signal peptide" evidence="1">
    <location>
        <begin position="1"/>
        <end position="24"/>
    </location>
</feature>
<evidence type="ECO:0000313" key="2">
    <source>
        <dbReference type="EMBL" id="CAL1380054.1"/>
    </source>
</evidence>
<proteinExistence type="predicted"/>
<dbReference type="Proteomes" id="UP001497516">
    <property type="component" value="Chromosome 4"/>
</dbReference>
<sequence>MAHSFTPFFLALLFILITTTKVLENVKGDPDLTFISALCGSEYDISSFRKAHRRRRLVRKLPFPVLQRYRRRHKCMVGLHVRNPFLRRTASIVSPLRRTSC</sequence>
<feature type="chain" id="PRO_5043875428" evidence="1">
    <location>
        <begin position="25"/>
        <end position="101"/>
    </location>
</feature>
<keyword evidence="1" id="KW-0732">Signal</keyword>
<gene>
    <name evidence="2" type="ORF">LTRI10_LOCUS21526</name>
</gene>
<evidence type="ECO:0000256" key="1">
    <source>
        <dbReference type="SAM" id="SignalP"/>
    </source>
</evidence>
<organism evidence="2 3">
    <name type="scientific">Linum trigynum</name>
    <dbReference type="NCBI Taxonomy" id="586398"/>
    <lineage>
        <taxon>Eukaryota</taxon>
        <taxon>Viridiplantae</taxon>
        <taxon>Streptophyta</taxon>
        <taxon>Embryophyta</taxon>
        <taxon>Tracheophyta</taxon>
        <taxon>Spermatophyta</taxon>
        <taxon>Magnoliopsida</taxon>
        <taxon>eudicotyledons</taxon>
        <taxon>Gunneridae</taxon>
        <taxon>Pentapetalae</taxon>
        <taxon>rosids</taxon>
        <taxon>fabids</taxon>
        <taxon>Malpighiales</taxon>
        <taxon>Linaceae</taxon>
        <taxon>Linum</taxon>
    </lineage>
</organism>